<dbReference type="EMBL" id="VSSQ01034032">
    <property type="protein sequence ID" value="MPM85831.1"/>
    <property type="molecule type" value="Genomic_DNA"/>
</dbReference>
<organism evidence="1">
    <name type="scientific">bioreactor metagenome</name>
    <dbReference type="NCBI Taxonomy" id="1076179"/>
    <lineage>
        <taxon>unclassified sequences</taxon>
        <taxon>metagenomes</taxon>
        <taxon>ecological metagenomes</taxon>
    </lineage>
</organism>
<evidence type="ECO:0000313" key="1">
    <source>
        <dbReference type="EMBL" id="MPM85831.1"/>
    </source>
</evidence>
<comment type="caution">
    <text evidence="1">The sequence shown here is derived from an EMBL/GenBank/DDBJ whole genome shotgun (WGS) entry which is preliminary data.</text>
</comment>
<proteinExistence type="predicted"/>
<reference evidence="1" key="1">
    <citation type="submission" date="2019-08" db="EMBL/GenBank/DDBJ databases">
        <authorList>
            <person name="Kucharzyk K."/>
            <person name="Murdoch R.W."/>
            <person name="Higgins S."/>
            <person name="Loffler F."/>
        </authorList>
    </citation>
    <scope>NUCLEOTIDE SEQUENCE</scope>
</reference>
<name>A0A645D982_9ZZZZ</name>
<protein>
    <submittedName>
        <fullName evidence="1">Uncharacterized protein</fullName>
    </submittedName>
</protein>
<gene>
    <name evidence="1" type="ORF">SDC9_132913</name>
</gene>
<dbReference type="AlphaFoldDB" id="A0A645D982"/>
<accession>A0A645D982</accession>
<sequence>MHIIYGVGHRFRSAAYDTAGIAGLDCLSRHLNGGKTAATDFIDRYSWRRCGHSGFYGNLARWILALAGLQHVAEYHVVDILKGYAGALYGFLEHSGA</sequence>